<name>A0A9P7GHY5_9AGAR</name>
<keyword evidence="2" id="KW-1185">Reference proteome</keyword>
<comment type="caution">
    <text evidence="1">The sequence shown here is derived from an EMBL/GenBank/DDBJ whole genome shotgun (WGS) entry which is preliminary data.</text>
</comment>
<sequence>MPVVQPQYQERFLTIPAPTIPQVPPTLADLESASRFAEHVRGAKALGVAANDEVIQSKLYEHHVFSQHLQQGDAPLWFQAFERRLNQRLIEFERNVNSKVDALLSNPTNSHRSASNSIQIPVEPLRLPLKSIPGNGLALVKPLIPESFDYSPHSDLLTGEVGRGFPGARGYYQMFDLTIVDILNFIVFYNDSYGIIEADTLDTRRGKF</sequence>
<dbReference type="AlphaFoldDB" id="A0A9P7GHY5"/>
<reference evidence="1" key="1">
    <citation type="submission" date="2021-02" db="EMBL/GenBank/DDBJ databases">
        <authorList>
            <person name="Nieuwenhuis M."/>
            <person name="Van De Peppel L.J.J."/>
        </authorList>
    </citation>
    <scope>NUCLEOTIDE SEQUENCE</scope>
    <source>
        <strain evidence="1">D49</strain>
    </source>
</reference>
<dbReference type="EMBL" id="JABCKI010000330">
    <property type="protein sequence ID" value="KAG5650942.1"/>
    <property type="molecule type" value="Genomic_DNA"/>
</dbReference>
<dbReference type="Proteomes" id="UP000717328">
    <property type="component" value="Unassembled WGS sequence"/>
</dbReference>
<reference evidence="1" key="2">
    <citation type="submission" date="2021-10" db="EMBL/GenBank/DDBJ databases">
        <title>Phylogenomics reveals ancestral predisposition of the termite-cultivated fungus Termitomyces towards a domesticated lifestyle.</title>
        <authorList>
            <person name="Auxier B."/>
            <person name="Grum-Grzhimaylo A."/>
            <person name="Cardenas M.E."/>
            <person name="Lodge J.D."/>
            <person name="Laessoe T."/>
            <person name="Pedersen O."/>
            <person name="Smith M.E."/>
            <person name="Kuyper T.W."/>
            <person name="Franco-Molano E.A."/>
            <person name="Baroni T.J."/>
            <person name="Aanen D.K."/>
        </authorList>
    </citation>
    <scope>NUCLEOTIDE SEQUENCE</scope>
    <source>
        <strain evidence="1">D49</strain>
    </source>
</reference>
<dbReference type="OrthoDB" id="3047760at2759"/>
<organism evidence="1 2">
    <name type="scientific">Sphagnurus paluster</name>
    <dbReference type="NCBI Taxonomy" id="117069"/>
    <lineage>
        <taxon>Eukaryota</taxon>
        <taxon>Fungi</taxon>
        <taxon>Dikarya</taxon>
        <taxon>Basidiomycota</taxon>
        <taxon>Agaricomycotina</taxon>
        <taxon>Agaricomycetes</taxon>
        <taxon>Agaricomycetidae</taxon>
        <taxon>Agaricales</taxon>
        <taxon>Tricholomatineae</taxon>
        <taxon>Lyophyllaceae</taxon>
        <taxon>Sphagnurus</taxon>
    </lineage>
</organism>
<accession>A0A9P7GHY5</accession>
<gene>
    <name evidence="1" type="ORF">H0H81_010479</name>
</gene>
<proteinExistence type="predicted"/>
<protein>
    <submittedName>
        <fullName evidence="1">Uncharacterized protein</fullName>
    </submittedName>
</protein>
<evidence type="ECO:0000313" key="1">
    <source>
        <dbReference type="EMBL" id="KAG5650942.1"/>
    </source>
</evidence>
<evidence type="ECO:0000313" key="2">
    <source>
        <dbReference type="Proteomes" id="UP000717328"/>
    </source>
</evidence>